<dbReference type="KEGG" id="aqu:109590704"/>
<reference evidence="1" key="2">
    <citation type="submission" date="2024-06" db="UniProtKB">
        <authorList>
            <consortium name="EnsemblMetazoa"/>
        </authorList>
    </citation>
    <scope>IDENTIFICATION</scope>
</reference>
<name>A0AAN0JZ07_AMPQE</name>
<sequence>MEPTSSFNVHDGDIIQLYCSFESGYVYGAPNRPRKRDLELDIVSKENIKVTDFATFSITLEKVPTQQPSCEVIEKITYGSVVCLKHQASGRFLATIDKNEVKLCDTKSLLRIISPNHDLAWGEE</sequence>
<reference evidence="2" key="1">
    <citation type="journal article" date="2010" name="Nature">
        <title>The Amphimedon queenslandica genome and the evolution of animal complexity.</title>
        <authorList>
            <person name="Srivastava M."/>
            <person name="Simakov O."/>
            <person name="Chapman J."/>
            <person name="Fahey B."/>
            <person name="Gauthier M.E."/>
            <person name="Mitros T."/>
            <person name="Richards G.S."/>
            <person name="Conaco C."/>
            <person name="Dacre M."/>
            <person name="Hellsten U."/>
            <person name="Larroux C."/>
            <person name="Putnam N.H."/>
            <person name="Stanke M."/>
            <person name="Adamska M."/>
            <person name="Darling A."/>
            <person name="Degnan S.M."/>
            <person name="Oakley T.H."/>
            <person name="Plachetzki D.C."/>
            <person name="Zhai Y."/>
            <person name="Adamski M."/>
            <person name="Calcino A."/>
            <person name="Cummins S.F."/>
            <person name="Goodstein D.M."/>
            <person name="Harris C."/>
            <person name="Jackson D.J."/>
            <person name="Leys S.P."/>
            <person name="Shu S."/>
            <person name="Woodcroft B.J."/>
            <person name="Vervoort M."/>
            <person name="Kosik K.S."/>
            <person name="Manning G."/>
            <person name="Degnan B.M."/>
            <person name="Rokhsar D.S."/>
        </authorList>
    </citation>
    <scope>NUCLEOTIDE SEQUENCE [LARGE SCALE GENOMIC DNA]</scope>
</reference>
<organism evidence="1 2">
    <name type="scientific">Amphimedon queenslandica</name>
    <name type="common">Sponge</name>
    <dbReference type="NCBI Taxonomy" id="400682"/>
    <lineage>
        <taxon>Eukaryota</taxon>
        <taxon>Metazoa</taxon>
        <taxon>Porifera</taxon>
        <taxon>Demospongiae</taxon>
        <taxon>Heteroscleromorpha</taxon>
        <taxon>Haplosclerida</taxon>
        <taxon>Niphatidae</taxon>
        <taxon>Amphimedon</taxon>
    </lineage>
</organism>
<evidence type="ECO:0000313" key="2">
    <source>
        <dbReference type="Proteomes" id="UP000007879"/>
    </source>
</evidence>
<accession>A0AAN0JZ07</accession>
<keyword evidence="2" id="KW-1185">Reference proteome</keyword>
<dbReference type="Proteomes" id="UP000007879">
    <property type="component" value="Unassembled WGS sequence"/>
</dbReference>
<evidence type="ECO:0000313" key="1">
    <source>
        <dbReference type="EnsemblMetazoa" id="XP_019862147.1"/>
    </source>
</evidence>
<dbReference type="GeneID" id="109590704"/>
<dbReference type="AlphaFoldDB" id="A0AAN0JZ07"/>
<dbReference type="RefSeq" id="XP_019862147.1">
    <property type="nucleotide sequence ID" value="XM_020006588.1"/>
</dbReference>
<dbReference type="EnsemblMetazoa" id="XM_020006588.1">
    <property type="protein sequence ID" value="XP_019862147.1"/>
    <property type="gene ID" value="LOC109590704"/>
</dbReference>
<proteinExistence type="predicted"/>
<protein>
    <submittedName>
        <fullName evidence="1">Uncharacterized protein</fullName>
    </submittedName>
</protein>